<gene>
    <name evidence="2" type="ORF">OB919_19345</name>
</gene>
<feature type="domain" description="DUF7344" evidence="1">
    <location>
        <begin position="31"/>
        <end position="109"/>
    </location>
</feature>
<dbReference type="AlphaFoldDB" id="A0AAP3E7P2"/>
<evidence type="ECO:0000259" key="1">
    <source>
        <dbReference type="Pfam" id="PF24035"/>
    </source>
</evidence>
<proteinExistence type="predicted"/>
<comment type="caution">
    <text evidence="2">The sequence shown here is derived from an EMBL/GenBank/DDBJ whole genome shotgun (WGS) entry which is preliminary data.</text>
</comment>
<accession>A0AAP3E7P2</accession>
<dbReference type="InterPro" id="IPR055768">
    <property type="entry name" value="DUF7344"/>
</dbReference>
<reference evidence="2 3" key="1">
    <citation type="submission" date="2022-09" db="EMBL/GenBank/DDBJ databases">
        <title>Enrichment on poylsaccharides allowed isolation of novel metabolic and taxonomic groups of Haloarchaea.</title>
        <authorList>
            <person name="Sorokin D.Y."/>
            <person name="Elcheninov A.G."/>
            <person name="Khizhniak T.V."/>
            <person name="Kolganova T.V."/>
            <person name="Kublanov I.V."/>
        </authorList>
    </citation>
    <scope>NUCLEOTIDE SEQUENCE [LARGE SCALE GENOMIC DNA]</scope>
    <source>
        <strain evidence="2 3">AArc-curdl1</strain>
    </source>
</reference>
<dbReference type="EMBL" id="JAOPJZ010000029">
    <property type="protein sequence ID" value="MCU4754108.1"/>
    <property type="molecule type" value="Genomic_DNA"/>
</dbReference>
<dbReference type="Pfam" id="PF24035">
    <property type="entry name" value="DUF7344"/>
    <property type="match status" value="1"/>
</dbReference>
<dbReference type="RefSeq" id="WP_342810411.1">
    <property type="nucleotide sequence ID" value="NZ_JAOPJZ010000029.1"/>
</dbReference>
<sequence>MSGDSEHGKLTGSKPGTQSLTRDVLELDHVYEALGHPRRRYLCYTLLENTEWSTTELSTKIAAWEREVPDHKVTDDQRERVYVSLYHTHIPKLVDEGILSFDDASETITPASNAEQVLGALEGMGATLDSEQEQHAREQINDG</sequence>
<organism evidence="2 3">
    <name type="scientific">Natronosalvus hydrolyticus</name>
    <dbReference type="NCBI Taxonomy" id="2979988"/>
    <lineage>
        <taxon>Archaea</taxon>
        <taxon>Methanobacteriati</taxon>
        <taxon>Methanobacteriota</taxon>
        <taxon>Stenosarchaea group</taxon>
        <taxon>Halobacteria</taxon>
        <taxon>Halobacteriales</taxon>
        <taxon>Natrialbaceae</taxon>
        <taxon>Natronosalvus</taxon>
    </lineage>
</organism>
<evidence type="ECO:0000313" key="2">
    <source>
        <dbReference type="EMBL" id="MCU4754108.1"/>
    </source>
</evidence>
<protein>
    <recommendedName>
        <fullName evidence="1">DUF7344 domain-containing protein</fullName>
    </recommendedName>
</protein>
<name>A0AAP3E7P2_9EURY</name>
<evidence type="ECO:0000313" key="3">
    <source>
        <dbReference type="Proteomes" id="UP001321047"/>
    </source>
</evidence>
<dbReference type="Proteomes" id="UP001321047">
    <property type="component" value="Unassembled WGS sequence"/>
</dbReference>
<keyword evidence="3" id="KW-1185">Reference proteome</keyword>